<evidence type="ECO:0000256" key="8">
    <source>
        <dbReference type="ARBA" id="ARBA00022989"/>
    </source>
</evidence>
<dbReference type="GO" id="GO:0005923">
    <property type="term" value="C:bicellular tight junction"/>
    <property type="evidence" value="ECO:0007669"/>
    <property type="project" value="UniProtKB-SubCell"/>
</dbReference>
<evidence type="ECO:0000256" key="5">
    <source>
        <dbReference type="ARBA" id="ARBA00022475"/>
    </source>
</evidence>
<name>A0AAD9B9G6_DISEL</name>
<dbReference type="Pfam" id="PF07303">
    <property type="entry name" value="Occludin_ELL"/>
    <property type="match status" value="1"/>
</dbReference>
<feature type="domain" description="OCEL" evidence="15">
    <location>
        <begin position="171"/>
        <end position="282"/>
    </location>
</feature>
<keyword evidence="17" id="KW-1185">Reference proteome</keyword>
<comment type="similarity">
    <text evidence="3 12">Belongs to the ELL/occludin family.</text>
</comment>
<accession>A0AAD9B9G6</accession>
<feature type="domain" description="MARVEL" evidence="14">
    <location>
        <begin position="1"/>
        <end position="95"/>
    </location>
</feature>
<dbReference type="PANTHER" id="PTHR23288:SF37">
    <property type="entry name" value="OCCLUDIN_ELL DOMAIN-CONTAINING PROTEIN 1"/>
    <property type="match status" value="1"/>
</dbReference>
<reference evidence="16" key="1">
    <citation type="submission" date="2023-04" db="EMBL/GenBank/DDBJ databases">
        <title>Chromosome-level genome of Chaenocephalus aceratus.</title>
        <authorList>
            <person name="Park H."/>
        </authorList>
    </citation>
    <scope>NUCLEOTIDE SEQUENCE</scope>
    <source>
        <strain evidence="16">DE</strain>
        <tissue evidence="16">Muscle</tissue>
    </source>
</reference>
<feature type="transmembrane region" description="Helical" evidence="13">
    <location>
        <begin position="73"/>
        <end position="94"/>
    </location>
</feature>
<evidence type="ECO:0000256" key="7">
    <source>
        <dbReference type="ARBA" id="ARBA00022949"/>
    </source>
</evidence>
<keyword evidence="4" id="KW-0796">Tight junction</keyword>
<evidence type="ECO:0000256" key="6">
    <source>
        <dbReference type="ARBA" id="ARBA00022692"/>
    </source>
</evidence>
<evidence type="ECO:0000256" key="11">
    <source>
        <dbReference type="PROSITE-ProRule" id="PRU00581"/>
    </source>
</evidence>
<dbReference type="Gene3D" id="6.10.140.340">
    <property type="match status" value="1"/>
</dbReference>
<keyword evidence="9" id="KW-0175">Coiled coil</keyword>
<evidence type="ECO:0000256" key="13">
    <source>
        <dbReference type="SAM" id="Phobius"/>
    </source>
</evidence>
<dbReference type="GO" id="GO:0016324">
    <property type="term" value="C:apical plasma membrane"/>
    <property type="evidence" value="ECO:0007669"/>
    <property type="project" value="TreeGrafter"/>
</dbReference>
<gene>
    <name evidence="16" type="ORF">KUDE01_027717</name>
</gene>
<evidence type="ECO:0000259" key="15">
    <source>
        <dbReference type="PROSITE" id="PS51980"/>
    </source>
</evidence>
<organism evidence="16 17">
    <name type="scientific">Dissostichus eleginoides</name>
    <name type="common">Patagonian toothfish</name>
    <name type="synonym">Dissostichus amissus</name>
    <dbReference type="NCBI Taxonomy" id="100907"/>
    <lineage>
        <taxon>Eukaryota</taxon>
        <taxon>Metazoa</taxon>
        <taxon>Chordata</taxon>
        <taxon>Craniata</taxon>
        <taxon>Vertebrata</taxon>
        <taxon>Euteleostomi</taxon>
        <taxon>Actinopterygii</taxon>
        <taxon>Neopterygii</taxon>
        <taxon>Teleostei</taxon>
        <taxon>Neoteleostei</taxon>
        <taxon>Acanthomorphata</taxon>
        <taxon>Eupercaria</taxon>
        <taxon>Perciformes</taxon>
        <taxon>Notothenioidei</taxon>
        <taxon>Nototheniidae</taxon>
        <taxon>Dissostichus</taxon>
    </lineage>
</organism>
<evidence type="ECO:0000256" key="12">
    <source>
        <dbReference type="PROSITE-ProRule" id="PRU01324"/>
    </source>
</evidence>
<comment type="subcellular location">
    <subcellularLocation>
        <location evidence="1">Cell junction</location>
        <location evidence="1">Tight junction</location>
    </subcellularLocation>
    <subcellularLocation>
        <location evidence="2">Cell membrane</location>
        <topology evidence="2">Multi-pass membrane protein</topology>
    </subcellularLocation>
</comment>
<sequence length="287" mass="33677">MGMTMYYRTILLDAPWWPLTEGLINVALFLLYMATGIVYLNDLNRGGLCYTTIGVNPIMASLCRVEGGQMAGTAFIFINMALYLASFLVCLKMWRHEAARREREYFEKKPKEEFHQSMPLTPQKTKHISFKDETDKSLSTGYTNQKALHKNPVSVNRATASEYTPKVHIIADYIIKYPEISCVEEREKYKAVFNDQYQEYKDLHRDISTTLQKFRELDATMAQLPREGKSQEDKQRIQTILRKYQQKKSDPGFLEKKEHCEYLKAKLSYIKNRIRTFDDQAMENEWE</sequence>
<dbReference type="InterPro" id="IPR031176">
    <property type="entry name" value="ELL/occludin"/>
</dbReference>
<evidence type="ECO:0000256" key="9">
    <source>
        <dbReference type="ARBA" id="ARBA00023054"/>
    </source>
</evidence>
<evidence type="ECO:0000313" key="16">
    <source>
        <dbReference type="EMBL" id="KAK1879600.1"/>
    </source>
</evidence>
<dbReference type="GO" id="GO:0070830">
    <property type="term" value="P:bicellular tight junction assembly"/>
    <property type="evidence" value="ECO:0007669"/>
    <property type="project" value="TreeGrafter"/>
</dbReference>
<dbReference type="AlphaFoldDB" id="A0AAD9B9G6"/>
<dbReference type="InterPro" id="IPR010844">
    <property type="entry name" value="Occludin_ELL"/>
</dbReference>
<comment type="caution">
    <text evidence="16">The sequence shown here is derived from an EMBL/GenBank/DDBJ whole genome shotgun (WGS) entry which is preliminary data.</text>
</comment>
<protein>
    <submittedName>
        <fullName evidence="16">MARVEL domain containing protein 2</fullName>
    </submittedName>
</protein>
<evidence type="ECO:0000256" key="4">
    <source>
        <dbReference type="ARBA" id="ARBA00022427"/>
    </source>
</evidence>
<evidence type="ECO:0000259" key="14">
    <source>
        <dbReference type="PROSITE" id="PS51225"/>
    </source>
</evidence>
<dbReference type="EMBL" id="JASDAP010000026">
    <property type="protein sequence ID" value="KAK1879600.1"/>
    <property type="molecule type" value="Genomic_DNA"/>
</dbReference>
<evidence type="ECO:0000256" key="2">
    <source>
        <dbReference type="ARBA" id="ARBA00004651"/>
    </source>
</evidence>
<feature type="transmembrane region" description="Helical" evidence="13">
    <location>
        <begin position="22"/>
        <end position="40"/>
    </location>
</feature>
<dbReference type="PROSITE" id="PS51225">
    <property type="entry name" value="MARVEL"/>
    <property type="match status" value="1"/>
</dbReference>
<dbReference type="GO" id="GO:0031410">
    <property type="term" value="C:cytoplasmic vesicle"/>
    <property type="evidence" value="ECO:0007669"/>
    <property type="project" value="TreeGrafter"/>
</dbReference>
<evidence type="ECO:0000256" key="10">
    <source>
        <dbReference type="ARBA" id="ARBA00023136"/>
    </source>
</evidence>
<keyword evidence="6 11" id="KW-0812">Transmembrane</keyword>
<keyword evidence="5" id="KW-1003">Cell membrane</keyword>
<dbReference type="PROSITE" id="PS51980">
    <property type="entry name" value="OCEL"/>
    <property type="match status" value="1"/>
</dbReference>
<dbReference type="PANTHER" id="PTHR23288">
    <property type="entry name" value="OCCLUDIN AND RNA POLYMERASE II ELONGATION FACTOR ELL"/>
    <property type="match status" value="1"/>
</dbReference>
<dbReference type="Proteomes" id="UP001228049">
    <property type="component" value="Unassembled WGS sequence"/>
</dbReference>
<dbReference type="SUPFAM" id="SSF144292">
    <property type="entry name" value="occludin/ELL-like"/>
    <property type="match status" value="1"/>
</dbReference>
<evidence type="ECO:0000256" key="3">
    <source>
        <dbReference type="ARBA" id="ARBA00009171"/>
    </source>
</evidence>
<keyword evidence="8 13" id="KW-1133">Transmembrane helix</keyword>
<evidence type="ECO:0000256" key="1">
    <source>
        <dbReference type="ARBA" id="ARBA00004435"/>
    </source>
</evidence>
<keyword evidence="10 11" id="KW-0472">Membrane</keyword>
<evidence type="ECO:0000313" key="17">
    <source>
        <dbReference type="Proteomes" id="UP001228049"/>
    </source>
</evidence>
<proteinExistence type="inferred from homology"/>
<keyword evidence="7" id="KW-0965">Cell junction</keyword>
<dbReference type="InterPro" id="IPR008253">
    <property type="entry name" value="Marvel"/>
</dbReference>